<dbReference type="CDD" id="cd00886">
    <property type="entry name" value="MogA_MoaB"/>
    <property type="match status" value="1"/>
</dbReference>
<sequence>MSLHGSRVTVITVSDRCAAGEAQDRSGPILVEALVALGADVRSVLVPDGIVPVREALLAAAAESDAVVTTGGTGISSRDVTPEATAPLIETPLPGIPETIRAADAHVPGAALSRGLAGLTAERVLIVNLPGSASAARTGARVLARVLPHALGQLRGADHPPQEETP</sequence>
<accession>A0AA96FDZ4</accession>
<dbReference type="PROSITE" id="PS01078">
    <property type="entry name" value="MOCF_BIOSYNTHESIS_1"/>
    <property type="match status" value="1"/>
</dbReference>
<dbReference type="InterPro" id="IPR008284">
    <property type="entry name" value="MoCF_biosynth_CS"/>
</dbReference>
<gene>
    <name evidence="4" type="ORF">RN607_04865</name>
</gene>
<dbReference type="AlphaFoldDB" id="A0AA96FDZ4"/>
<dbReference type="EMBL" id="CP134880">
    <property type="protein sequence ID" value="WNM28338.1"/>
    <property type="molecule type" value="Genomic_DNA"/>
</dbReference>
<feature type="domain" description="MoaB/Mog" evidence="3">
    <location>
        <begin position="9"/>
        <end position="150"/>
    </location>
</feature>
<dbReference type="NCBIfam" id="TIGR00177">
    <property type="entry name" value="molyb_syn"/>
    <property type="match status" value="1"/>
</dbReference>
<name>A0AA96FDZ4_9MICO</name>
<dbReference type="InterPro" id="IPR036425">
    <property type="entry name" value="MoaB/Mog-like_dom_sf"/>
</dbReference>
<dbReference type="InterPro" id="IPR001453">
    <property type="entry name" value="MoaB/Mog_dom"/>
</dbReference>
<dbReference type="PANTHER" id="PTHR43764:SF1">
    <property type="entry name" value="MOLYBDOPTERIN MOLYBDOTRANSFERASE"/>
    <property type="match status" value="1"/>
</dbReference>
<dbReference type="PANTHER" id="PTHR43764">
    <property type="entry name" value="MOLYBDENUM COFACTOR BIOSYNTHESIS"/>
    <property type="match status" value="1"/>
</dbReference>
<proteinExistence type="predicted"/>
<comment type="pathway">
    <text evidence="1">Cofactor biosynthesis; molybdopterin biosynthesis.</text>
</comment>
<dbReference type="KEGG" id="dcp:RN607_04865"/>
<evidence type="ECO:0000256" key="1">
    <source>
        <dbReference type="ARBA" id="ARBA00005046"/>
    </source>
</evidence>
<evidence type="ECO:0000259" key="3">
    <source>
        <dbReference type="SMART" id="SM00852"/>
    </source>
</evidence>
<keyword evidence="2" id="KW-0501">Molybdenum cofactor biosynthesis</keyword>
<dbReference type="InterPro" id="IPR051920">
    <property type="entry name" value="MPT_Adenylyltrnsfr/MoaC-Rel"/>
</dbReference>
<evidence type="ECO:0000256" key="2">
    <source>
        <dbReference type="ARBA" id="ARBA00023150"/>
    </source>
</evidence>
<evidence type="ECO:0000313" key="4">
    <source>
        <dbReference type="EMBL" id="WNM28338.1"/>
    </source>
</evidence>
<dbReference type="Proteomes" id="UP001303408">
    <property type="component" value="Chromosome"/>
</dbReference>
<protein>
    <submittedName>
        <fullName evidence="4">MogA/MoaB family molybdenum cofactor biosynthesis protein</fullName>
    </submittedName>
</protein>
<reference evidence="4" key="1">
    <citation type="submission" date="2023-09" db="EMBL/GenBank/DDBJ databases">
        <title>Demequina sp. a novel bacteria isolated from Capsicum annuum.</title>
        <authorList>
            <person name="Humaira Z."/>
            <person name="Lee J."/>
            <person name="Cho D."/>
        </authorList>
    </citation>
    <scope>NUCLEOTIDE SEQUENCE</scope>
    <source>
        <strain evidence="4">PMTSA13</strain>
    </source>
</reference>
<dbReference type="GO" id="GO:0006777">
    <property type="term" value="P:Mo-molybdopterin cofactor biosynthetic process"/>
    <property type="evidence" value="ECO:0007669"/>
    <property type="project" value="UniProtKB-KW"/>
</dbReference>
<dbReference type="SUPFAM" id="SSF53218">
    <property type="entry name" value="Molybdenum cofactor biosynthesis proteins"/>
    <property type="match status" value="1"/>
</dbReference>
<organism evidence="4">
    <name type="scientific">Demequina capsici</name>
    <dbReference type="NCBI Taxonomy" id="3075620"/>
    <lineage>
        <taxon>Bacteria</taxon>
        <taxon>Bacillati</taxon>
        <taxon>Actinomycetota</taxon>
        <taxon>Actinomycetes</taxon>
        <taxon>Micrococcales</taxon>
        <taxon>Demequinaceae</taxon>
        <taxon>Demequina</taxon>
    </lineage>
</organism>
<dbReference type="SMART" id="SM00852">
    <property type="entry name" value="MoCF_biosynth"/>
    <property type="match status" value="1"/>
</dbReference>
<dbReference type="Gene3D" id="3.40.980.10">
    <property type="entry name" value="MoaB/Mog-like domain"/>
    <property type="match status" value="1"/>
</dbReference>
<dbReference type="RefSeq" id="WP_313544739.1">
    <property type="nucleotide sequence ID" value="NZ_CP134880.1"/>
</dbReference>
<dbReference type="Pfam" id="PF00994">
    <property type="entry name" value="MoCF_biosynth"/>
    <property type="match status" value="1"/>
</dbReference>